<feature type="repeat" description="ANK" evidence="3">
    <location>
        <begin position="26"/>
        <end position="58"/>
    </location>
</feature>
<dbReference type="PANTHER" id="PTHR24123">
    <property type="entry name" value="ANKYRIN REPEAT-CONTAINING"/>
    <property type="match status" value="1"/>
</dbReference>
<feature type="repeat" description="ANK" evidence="3">
    <location>
        <begin position="201"/>
        <end position="233"/>
    </location>
</feature>
<feature type="repeat" description="ANK" evidence="3">
    <location>
        <begin position="168"/>
        <end position="200"/>
    </location>
</feature>
<accession>A0A7R7VXW5</accession>
<evidence type="ECO:0000256" key="2">
    <source>
        <dbReference type="ARBA" id="ARBA00023043"/>
    </source>
</evidence>
<gene>
    <name evidence="4" type="ORF">ACHE_80640S</name>
</gene>
<keyword evidence="1" id="KW-0677">Repeat</keyword>
<dbReference type="PROSITE" id="PS50088">
    <property type="entry name" value="ANK_REPEAT"/>
    <property type="match status" value="6"/>
</dbReference>
<evidence type="ECO:0000256" key="3">
    <source>
        <dbReference type="PROSITE-ProRule" id="PRU00023"/>
    </source>
</evidence>
<dbReference type="Proteomes" id="UP000637239">
    <property type="component" value="Chromosome 8"/>
</dbReference>
<sequence length="542" mass="60067">MDHQDALISVLPPKGPDRKKLLELVSGRTPLVCAVEIGHTGVIQLLLQYNEDINERDEVEGKTALHRAVESGNEEIIKLLLQSDADVEVADLNGHTPLCLAAAECQLAAVELLLKSNANVHVTNNKGRTPLALVIIGMAPEQETFPEKARIIQRLVENGSDIETRDEDGLTPLLTAACIGVVGLMEPLLKHGADVDARGPKGETALFSAVTWGNEEMAKLLLNYNANVNHYANFNTFDSILLTPLELTLSLPWDWGKRRVVEILLENGADLLERRGNFELSILGKAIGFGNLELTKLVLDHGGDIEQGRIHFPPLCFAAYQRQEGIVQLLIERGESLQRTDGRYGRNALSWAASRGNTAVFNRLLQTPGIGWDDADRIGRTPLFYAAVKGHDMFFKQLRLLGSDIHRQDRFGLTPLIVAVQHGHRDLIRQILDNHPLSQEPQDRFGRSLSWWIRATGNTWIRDLLIRYGMRLGDAQMGQEYSSPVKRAGKSSHECDVCTLPLSGKNRGREHGAGCEKYRICSACDHLGAKSEDFTQRDAFTG</sequence>
<dbReference type="Pfam" id="PF00023">
    <property type="entry name" value="Ank"/>
    <property type="match status" value="1"/>
</dbReference>
<evidence type="ECO:0000313" key="4">
    <source>
        <dbReference type="EMBL" id="BCR92740.1"/>
    </source>
</evidence>
<evidence type="ECO:0008006" key="6">
    <source>
        <dbReference type="Google" id="ProtNLM"/>
    </source>
</evidence>
<feature type="repeat" description="ANK" evidence="3">
    <location>
        <begin position="93"/>
        <end position="125"/>
    </location>
</feature>
<protein>
    <recommendedName>
        <fullName evidence="6">Ankyrin repeat protein</fullName>
    </recommendedName>
</protein>
<dbReference type="GeneID" id="66987089"/>
<reference evidence="4" key="2">
    <citation type="submission" date="2021-02" db="EMBL/GenBank/DDBJ databases">
        <title>Aspergillus chevalieri M1 genome sequence.</title>
        <authorList>
            <person name="Kadooka C."/>
            <person name="Mori K."/>
            <person name="Futagami T."/>
        </authorList>
    </citation>
    <scope>NUCLEOTIDE SEQUENCE</scope>
    <source>
        <strain evidence="4">M1</strain>
    </source>
</reference>
<keyword evidence="2 3" id="KW-0040">ANK repeat</keyword>
<evidence type="ECO:0000256" key="1">
    <source>
        <dbReference type="ARBA" id="ARBA00022737"/>
    </source>
</evidence>
<dbReference type="RefSeq" id="XP_043141253.1">
    <property type="nucleotide sequence ID" value="XM_043284033.1"/>
</dbReference>
<dbReference type="AlphaFoldDB" id="A0A7R7VXW5"/>
<dbReference type="PRINTS" id="PR01415">
    <property type="entry name" value="ANKYRIN"/>
</dbReference>
<dbReference type="Pfam" id="PF12796">
    <property type="entry name" value="Ank_2"/>
    <property type="match status" value="3"/>
</dbReference>
<dbReference type="SMART" id="SM00248">
    <property type="entry name" value="ANK"/>
    <property type="match status" value="12"/>
</dbReference>
<name>A0A7R7VXW5_ASPCH</name>
<dbReference type="SUPFAM" id="SSF48403">
    <property type="entry name" value="Ankyrin repeat"/>
    <property type="match status" value="2"/>
</dbReference>
<dbReference type="EMBL" id="AP024423">
    <property type="protein sequence ID" value="BCR92740.1"/>
    <property type="molecule type" value="Genomic_DNA"/>
</dbReference>
<dbReference type="InterPro" id="IPR051165">
    <property type="entry name" value="Multifunctional_ANK_Repeat"/>
</dbReference>
<feature type="repeat" description="ANK" evidence="3">
    <location>
        <begin position="378"/>
        <end position="410"/>
    </location>
</feature>
<dbReference type="Gene3D" id="1.25.40.20">
    <property type="entry name" value="Ankyrin repeat-containing domain"/>
    <property type="match status" value="3"/>
</dbReference>
<dbReference type="PANTHER" id="PTHR24123:SF33">
    <property type="entry name" value="PROTEIN HOS4"/>
    <property type="match status" value="1"/>
</dbReference>
<evidence type="ECO:0000313" key="5">
    <source>
        <dbReference type="Proteomes" id="UP000637239"/>
    </source>
</evidence>
<dbReference type="InterPro" id="IPR036770">
    <property type="entry name" value="Ankyrin_rpt-contain_sf"/>
</dbReference>
<dbReference type="PROSITE" id="PS50297">
    <property type="entry name" value="ANK_REP_REGION"/>
    <property type="match status" value="5"/>
</dbReference>
<dbReference type="Pfam" id="PF13637">
    <property type="entry name" value="Ank_4"/>
    <property type="match status" value="1"/>
</dbReference>
<dbReference type="KEGG" id="ache:ACHE_80640S"/>
<feature type="repeat" description="ANK" evidence="3">
    <location>
        <begin position="60"/>
        <end position="92"/>
    </location>
</feature>
<proteinExistence type="predicted"/>
<dbReference type="InterPro" id="IPR002110">
    <property type="entry name" value="Ankyrin_rpt"/>
</dbReference>
<keyword evidence="5" id="KW-1185">Reference proteome</keyword>
<reference evidence="4" key="1">
    <citation type="submission" date="2021-01" db="EMBL/GenBank/DDBJ databases">
        <authorList>
            <consortium name="Aspergillus chevalieri M1 genome sequencing consortium"/>
            <person name="Kazuki M."/>
            <person name="Futagami T."/>
        </authorList>
    </citation>
    <scope>NUCLEOTIDE SEQUENCE</scope>
    <source>
        <strain evidence="4">M1</strain>
    </source>
</reference>
<organism evidence="4 5">
    <name type="scientific">Aspergillus chevalieri</name>
    <name type="common">Eurotium chevalieri</name>
    <dbReference type="NCBI Taxonomy" id="182096"/>
    <lineage>
        <taxon>Eukaryota</taxon>
        <taxon>Fungi</taxon>
        <taxon>Dikarya</taxon>
        <taxon>Ascomycota</taxon>
        <taxon>Pezizomycotina</taxon>
        <taxon>Eurotiomycetes</taxon>
        <taxon>Eurotiomycetidae</taxon>
        <taxon>Eurotiales</taxon>
        <taxon>Aspergillaceae</taxon>
        <taxon>Aspergillus</taxon>
        <taxon>Aspergillus subgen. Aspergillus</taxon>
    </lineage>
</organism>